<accession>A0AAV3QSS4</accession>
<name>A0AAV3QSS4_LITER</name>
<keyword evidence="2" id="KW-1185">Reference proteome</keyword>
<proteinExistence type="predicted"/>
<dbReference type="EMBL" id="BAABME010005958">
    <property type="protein sequence ID" value="GAA0167084.1"/>
    <property type="molecule type" value="Genomic_DNA"/>
</dbReference>
<comment type="caution">
    <text evidence="1">The sequence shown here is derived from an EMBL/GenBank/DDBJ whole genome shotgun (WGS) entry which is preliminary data.</text>
</comment>
<evidence type="ECO:0000313" key="1">
    <source>
        <dbReference type="EMBL" id="GAA0167084.1"/>
    </source>
</evidence>
<dbReference type="AlphaFoldDB" id="A0AAV3QSS4"/>
<protein>
    <submittedName>
        <fullName evidence="1">Uncharacterized protein</fullName>
    </submittedName>
</protein>
<sequence length="84" mass="9243">MVNSMSCALVDRCSKVLWSMPCKMYCSSSFICDKVCNGLFLALLGTRYLYHAEGAPGTEEASASNSVYHSNVFPLSERTNCLTM</sequence>
<evidence type="ECO:0000313" key="2">
    <source>
        <dbReference type="Proteomes" id="UP001454036"/>
    </source>
</evidence>
<gene>
    <name evidence="1" type="ORF">LIER_22097</name>
</gene>
<organism evidence="1 2">
    <name type="scientific">Lithospermum erythrorhizon</name>
    <name type="common">Purple gromwell</name>
    <name type="synonym">Lithospermum officinale var. erythrorhizon</name>
    <dbReference type="NCBI Taxonomy" id="34254"/>
    <lineage>
        <taxon>Eukaryota</taxon>
        <taxon>Viridiplantae</taxon>
        <taxon>Streptophyta</taxon>
        <taxon>Embryophyta</taxon>
        <taxon>Tracheophyta</taxon>
        <taxon>Spermatophyta</taxon>
        <taxon>Magnoliopsida</taxon>
        <taxon>eudicotyledons</taxon>
        <taxon>Gunneridae</taxon>
        <taxon>Pentapetalae</taxon>
        <taxon>asterids</taxon>
        <taxon>lamiids</taxon>
        <taxon>Boraginales</taxon>
        <taxon>Boraginaceae</taxon>
        <taxon>Boraginoideae</taxon>
        <taxon>Lithospermeae</taxon>
        <taxon>Lithospermum</taxon>
    </lineage>
</organism>
<dbReference type="Proteomes" id="UP001454036">
    <property type="component" value="Unassembled WGS sequence"/>
</dbReference>
<reference evidence="1 2" key="1">
    <citation type="submission" date="2024-01" db="EMBL/GenBank/DDBJ databases">
        <title>The complete chloroplast genome sequence of Lithospermum erythrorhizon: insights into the phylogenetic relationship among Boraginaceae species and the maternal lineages of purple gromwells.</title>
        <authorList>
            <person name="Okada T."/>
            <person name="Watanabe K."/>
        </authorList>
    </citation>
    <scope>NUCLEOTIDE SEQUENCE [LARGE SCALE GENOMIC DNA]</scope>
</reference>